<protein>
    <submittedName>
        <fullName evidence="2">DUF2470 domain-containing protein</fullName>
    </submittedName>
</protein>
<feature type="domain" description="DUF2470" evidence="1">
    <location>
        <begin position="13"/>
        <end position="86"/>
    </location>
</feature>
<name>A0A975QI96_9ACTN</name>
<dbReference type="SUPFAM" id="SSF50475">
    <property type="entry name" value="FMN-binding split barrel"/>
    <property type="match status" value="1"/>
</dbReference>
<evidence type="ECO:0000313" key="3">
    <source>
        <dbReference type="Proteomes" id="UP000682416"/>
    </source>
</evidence>
<evidence type="ECO:0000313" key="2">
    <source>
        <dbReference type="EMBL" id="QVJ00621.1"/>
    </source>
</evidence>
<dbReference type="KEGG" id="nec:KGD82_18620"/>
<keyword evidence="3" id="KW-1185">Reference proteome</keyword>
<accession>A0A975QI96</accession>
<dbReference type="Pfam" id="PF10615">
    <property type="entry name" value="DUF2470"/>
    <property type="match status" value="1"/>
</dbReference>
<dbReference type="InterPro" id="IPR037119">
    <property type="entry name" value="Haem_oxidase_HugZ-like_sf"/>
</dbReference>
<organism evidence="2 3">
    <name type="scientific">Nocardiopsis eucommiae</name>
    <dbReference type="NCBI Taxonomy" id="2831970"/>
    <lineage>
        <taxon>Bacteria</taxon>
        <taxon>Bacillati</taxon>
        <taxon>Actinomycetota</taxon>
        <taxon>Actinomycetes</taxon>
        <taxon>Streptosporangiales</taxon>
        <taxon>Nocardiopsidaceae</taxon>
        <taxon>Nocardiopsis</taxon>
    </lineage>
</organism>
<sequence length="102" mass="10884">MPSQPFAPEVVSAVTAHMNGDHPEDTLIICRALGGRPEATAARMTGLDGDGGDYAVTVDGAEEDVRIPWATPLTERAQIRVEVVRMYQEACAALGITPRGQH</sequence>
<dbReference type="RefSeq" id="WP_378741339.1">
    <property type="nucleotide sequence ID" value="NZ_CBDRIY010000016.1"/>
</dbReference>
<dbReference type="EMBL" id="CP074402">
    <property type="protein sequence ID" value="QVJ00621.1"/>
    <property type="molecule type" value="Genomic_DNA"/>
</dbReference>
<reference evidence="2" key="1">
    <citation type="submission" date="2021-05" db="EMBL/GenBank/DDBJ databases">
        <authorList>
            <person name="Kaiqin L."/>
            <person name="Jian G."/>
        </authorList>
    </citation>
    <scope>NUCLEOTIDE SEQUENCE</scope>
    <source>
        <strain evidence="2">HDS5</strain>
    </source>
</reference>
<evidence type="ECO:0000259" key="1">
    <source>
        <dbReference type="Pfam" id="PF10615"/>
    </source>
</evidence>
<dbReference type="Proteomes" id="UP000682416">
    <property type="component" value="Chromosome"/>
</dbReference>
<dbReference type="AlphaFoldDB" id="A0A975QI96"/>
<dbReference type="InterPro" id="IPR019595">
    <property type="entry name" value="DUF2470"/>
</dbReference>
<dbReference type="Gene3D" id="3.20.180.10">
    <property type="entry name" value="PNP-oxidase-like"/>
    <property type="match status" value="1"/>
</dbReference>
<proteinExistence type="predicted"/>
<gene>
    <name evidence="2" type="ORF">KGD82_18620</name>
</gene>